<protein>
    <recommendedName>
        <fullName evidence="3">Craniofacial development protein 2-like</fullName>
    </recommendedName>
</protein>
<dbReference type="AlphaFoldDB" id="A0AA36H1M0"/>
<dbReference type="InterPro" id="IPR036691">
    <property type="entry name" value="Endo/exonu/phosph_ase_sf"/>
</dbReference>
<comment type="caution">
    <text evidence="1">The sequence shown here is derived from an EMBL/GenBank/DDBJ whole genome shotgun (WGS) entry which is preliminary data.</text>
</comment>
<name>A0AA36H1M0_CYLNA</name>
<reference evidence="1" key="1">
    <citation type="submission" date="2023-07" db="EMBL/GenBank/DDBJ databases">
        <authorList>
            <consortium name="CYATHOMIX"/>
        </authorList>
    </citation>
    <scope>NUCLEOTIDE SEQUENCE</scope>
    <source>
        <strain evidence="1">N/A</strain>
    </source>
</reference>
<dbReference type="EMBL" id="CATQJL010000305">
    <property type="protein sequence ID" value="CAJ0602067.1"/>
    <property type="molecule type" value="Genomic_DNA"/>
</dbReference>
<evidence type="ECO:0000313" key="2">
    <source>
        <dbReference type="Proteomes" id="UP001176961"/>
    </source>
</evidence>
<proteinExistence type="predicted"/>
<evidence type="ECO:0000313" key="1">
    <source>
        <dbReference type="EMBL" id="CAJ0602067.1"/>
    </source>
</evidence>
<gene>
    <name evidence="1" type="ORF">CYNAS_LOCUS14050</name>
</gene>
<dbReference type="InterPro" id="IPR027124">
    <property type="entry name" value="Swc5/CFDP1/2"/>
</dbReference>
<keyword evidence="2" id="KW-1185">Reference proteome</keyword>
<dbReference type="PANTHER" id="PTHR23227:SF67">
    <property type="entry name" value="CRANIOFACIAL DEVELOPMENT PROTEIN 2-LIKE"/>
    <property type="match status" value="1"/>
</dbReference>
<dbReference type="SUPFAM" id="SSF56219">
    <property type="entry name" value="DNase I-like"/>
    <property type="match status" value="1"/>
</dbReference>
<dbReference type="PANTHER" id="PTHR23227">
    <property type="entry name" value="BUCENTAUR RELATED"/>
    <property type="match status" value="1"/>
</dbReference>
<accession>A0AA36H1M0</accession>
<dbReference type="Gene3D" id="3.60.10.10">
    <property type="entry name" value="Endonuclease/exonuclease/phosphatase"/>
    <property type="match status" value="1"/>
</dbReference>
<evidence type="ECO:0008006" key="3">
    <source>
        <dbReference type="Google" id="ProtNLM"/>
    </source>
</evidence>
<organism evidence="1 2">
    <name type="scientific">Cylicocyclus nassatus</name>
    <name type="common">Nematode worm</name>
    <dbReference type="NCBI Taxonomy" id="53992"/>
    <lineage>
        <taxon>Eukaryota</taxon>
        <taxon>Metazoa</taxon>
        <taxon>Ecdysozoa</taxon>
        <taxon>Nematoda</taxon>
        <taxon>Chromadorea</taxon>
        <taxon>Rhabditida</taxon>
        <taxon>Rhabditina</taxon>
        <taxon>Rhabditomorpha</taxon>
        <taxon>Strongyloidea</taxon>
        <taxon>Strongylidae</taxon>
        <taxon>Cylicocyclus</taxon>
    </lineage>
</organism>
<sequence>MLCTYNARTVSTNVDFHALLDAAEHIKYHIIALQERKSRKKDVRQMSDGTLIICGEKKTISIINCYSPTSAADESELDAFYGDVEHVVCDEESFHKFVVGDFNVKIGMTLEEEYRIGKFGYGLRNENGNRLVGLLSTARLFHGNSIFMKKEHCR</sequence>
<dbReference type="Proteomes" id="UP001176961">
    <property type="component" value="Unassembled WGS sequence"/>
</dbReference>